<dbReference type="EMBL" id="VNFH01000007">
    <property type="protein sequence ID" value="TVU69576.1"/>
    <property type="molecule type" value="Genomic_DNA"/>
</dbReference>
<dbReference type="RefSeq" id="WP_144727624.1">
    <property type="nucleotide sequence ID" value="NZ_CAWOWR010000127.1"/>
</dbReference>
<sequence length="74" mass="8215">MTQRHQGTPITSQTREYGLFLDDKLIRLHCTSYHPAADGTAYAKAKTDFAVDEGFSEIKPLCEGVMGSLVVMEH</sequence>
<evidence type="ECO:0000313" key="2">
    <source>
        <dbReference type="Proteomes" id="UP000319941"/>
    </source>
</evidence>
<gene>
    <name evidence="1" type="ORF">FQP86_10665</name>
</gene>
<comment type="caution">
    <text evidence="1">The sequence shown here is derived from an EMBL/GenBank/DDBJ whole genome shotgun (WGS) entry which is preliminary data.</text>
</comment>
<name>A0A558HKB7_9GAMM</name>
<keyword evidence="2" id="KW-1185">Reference proteome</keyword>
<dbReference type="Proteomes" id="UP000319941">
    <property type="component" value="Unassembled WGS sequence"/>
</dbReference>
<accession>A0A558HKB7</accession>
<protein>
    <submittedName>
        <fullName evidence="1">Uncharacterized protein</fullName>
    </submittedName>
</protein>
<dbReference type="AlphaFoldDB" id="A0A558HKB7"/>
<evidence type="ECO:0000313" key="1">
    <source>
        <dbReference type="EMBL" id="TVU69576.1"/>
    </source>
</evidence>
<proteinExistence type="predicted"/>
<reference evidence="1 2" key="1">
    <citation type="submission" date="2019-07" db="EMBL/GenBank/DDBJ databases">
        <title>Diversity of Bacteria from Kongsfjorden, Arctic.</title>
        <authorList>
            <person name="Yu Y."/>
        </authorList>
    </citation>
    <scope>NUCLEOTIDE SEQUENCE [LARGE SCALE GENOMIC DNA]</scope>
    <source>
        <strain evidence="1 2">SM1923</strain>
    </source>
</reference>
<organism evidence="1 2">
    <name type="scientific">Cobetia crustatorum</name>
    <dbReference type="NCBI Taxonomy" id="553385"/>
    <lineage>
        <taxon>Bacteria</taxon>
        <taxon>Pseudomonadati</taxon>
        <taxon>Pseudomonadota</taxon>
        <taxon>Gammaproteobacteria</taxon>
        <taxon>Oceanospirillales</taxon>
        <taxon>Halomonadaceae</taxon>
        <taxon>Cobetia</taxon>
    </lineage>
</organism>